<evidence type="ECO:0000259" key="4">
    <source>
        <dbReference type="Pfam" id="PF03893"/>
    </source>
</evidence>
<feature type="region of interest" description="Disordered" evidence="2">
    <location>
        <begin position="401"/>
        <end position="423"/>
    </location>
</feature>
<evidence type="ECO:0000259" key="3">
    <source>
        <dbReference type="Pfam" id="PF01764"/>
    </source>
</evidence>
<evidence type="ECO:0000313" key="6">
    <source>
        <dbReference type="Proteomes" id="UP000796880"/>
    </source>
</evidence>
<feature type="domain" description="Fungal lipase-type" evidence="3">
    <location>
        <begin position="109"/>
        <end position="244"/>
    </location>
</feature>
<gene>
    <name evidence="5" type="ORF">FNV43_RR15262</name>
</gene>
<keyword evidence="1" id="KW-0378">Hydrolase</keyword>
<dbReference type="InterPro" id="IPR005592">
    <property type="entry name" value="Mono/diacylglycerol_lipase_N"/>
</dbReference>
<accession>A0A8K0E7G0</accession>
<dbReference type="AlphaFoldDB" id="A0A8K0E7G0"/>
<keyword evidence="6" id="KW-1185">Reference proteome</keyword>
<evidence type="ECO:0008006" key="7">
    <source>
        <dbReference type="Google" id="ProtNLM"/>
    </source>
</evidence>
<evidence type="ECO:0000313" key="5">
    <source>
        <dbReference type="EMBL" id="KAF3441348.1"/>
    </source>
</evidence>
<dbReference type="PANTHER" id="PTHR46398">
    <property type="entry name" value="ALPHA/BETA-HYDROLASES SUPERFAMILY PROTEIN"/>
    <property type="match status" value="1"/>
</dbReference>
<dbReference type="OrthoDB" id="438440at2759"/>
<feature type="domain" description="Mono-/di-acylglycerol lipase N-terminal" evidence="4">
    <location>
        <begin position="10"/>
        <end position="75"/>
    </location>
</feature>
<dbReference type="GO" id="GO:0016787">
    <property type="term" value="F:hydrolase activity"/>
    <property type="evidence" value="ECO:0007669"/>
    <property type="project" value="UniProtKB-KW"/>
</dbReference>
<evidence type="ECO:0000256" key="2">
    <source>
        <dbReference type="SAM" id="MobiDB-lite"/>
    </source>
</evidence>
<dbReference type="InterPro" id="IPR029058">
    <property type="entry name" value="AB_hydrolase_fold"/>
</dbReference>
<dbReference type="Pfam" id="PF01764">
    <property type="entry name" value="Lipase_3"/>
    <property type="match status" value="1"/>
</dbReference>
<comment type="caution">
    <text evidence="5">The sequence shown here is derived from an EMBL/GenBank/DDBJ whole genome shotgun (WGS) entry which is preliminary data.</text>
</comment>
<protein>
    <recommendedName>
        <fullName evidence="7">Calmodulin-binding heat-shock protein</fullName>
    </recommendedName>
</protein>
<organism evidence="5 6">
    <name type="scientific">Rhamnella rubrinervis</name>
    <dbReference type="NCBI Taxonomy" id="2594499"/>
    <lineage>
        <taxon>Eukaryota</taxon>
        <taxon>Viridiplantae</taxon>
        <taxon>Streptophyta</taxon>
        <taxon>Embryophyta</taxon>
        <taxon>Tracheophyta</taxon>
        <taxon>Spermatophyta</taxon>
        <taxon>Magnoliopsida</taxon>
        <taxon>eudicotyledons</taxon>
        <taxon>Gunneridae</taxon>
        <taxon>Pentapetalae</taxon>
        <taxon>rosids</taxon>
        <taxon>fabids</taxon>
        <taxon>Rosales</taxon>
        <taxon>Rhamnaceae</taxon>
        <taxon>rhamnoid group</taxon>
        <taxon>Rhamneae</taxon>
        <taxon>Rhamnella</taxon>
    </lineage>
</organism>
<dbReference type="PANTHER" id="PTHR46398:SF5">
    <property type="entry name" value="ALPHA_BETA-HYDROLASES SUPERFAMILY PROTEIN"/>
    <property type="match status" value="1"/>
</dbReference>
<dbReference type="InterPro" id="IPR002921">
    <property type="entry name" value="Fungal_lipase-type"/>
</dbReference>
<dbReference type="EMBL" id="VOIH02000007">
    <property type="protein sequence ID" value="KAF3441348.1"/>
    <property type="molecule type" value="Genomic_DNA"/>
</dbReference>
<feature type="compositionally biased region" description="Basic and acidic residues" evidence="2">
    <location>
        <begin position="410"/>
        <end position="423"/>
    </location>
</feature>
<name>A0A8K0E7G0_9ROSA</name>
<sequence>MSIACCVPVLECVYCLGCARWLWLKCLYTAGYESENWGPATIEEFEPVPRLCRLILAVYEDDLRNPLWAPPGGYGIDPDCVILRKNYEETLGRVTPYMVYLDHDNADIVLAIRGLNLAKESDYVVLLDNKLGQTKFGGGYVHNGLLKAATWVFEAECEGLRELMEKYPTYTLTFVGHSLGAGVVPLLTLIALQNREKLGNIERRRIRCYCLAPARCMSLNLAVRYADVISSVVLQDDFLPRTTTALEDVFRSLICLPCLLCLTCLKDTCTLEEKMLKDQRRLYAPGRLYHIVERKPFRMGRYPPVVRTAVPVDGRFEHVVLSCNATTDHAIVWIERESQRALDIMLEKDRVMEIPAQQKMERQVSIVREHSEEYKAALERAVALDIPHAYSSSSYGTFHEMDVGESSGRSSREDSSLLSQKRKESWDDFVERLFEVDETGQMVFKK</sequence>
<dbReference type="CDD" id="cd00519">
    <property type="entry name" value="Lipase_3"/>
    <property type="match status" value="1"/>
</dbReference>
<evidence type="ECO:0000256" key="1">
    <source>
        <dbReference type="ARBA" id="ARBA00022801"/>
    </source>
</evidence>
<dbReference type="GO" id="GO:0016042">
    <property type="term" value="P:lipid catabolic process"/>
    <property type="evidence" value="ECO:0007669"/>
    <property type="project" value="InterPro"/>
</dbReference>
<dbReference type="Pfam" id="PF03893">
    <property type="entry name" value="Lipase3_N"/>
    <property type="match status" value="1"/>
</dbReference>
<reference evidence="5" key="1">
    <citation type="submission" date="2020-03" db="EMBL/GenBank/DDBJ databases">
        <title>A high-quality chromosome-level genome assembly of a woody plant with both climbing and erect habits, Rhamnella rubrinervis.</title>
        <authorList>
            <person name="Lu Z."/>
            <person name="Yang Y."/>
            <person name="Zhu X."/>
            <person name="Sun Y."/>
        </authorList>
    </citation>
    <scope>NUCLEOTIDE SEQUENCE</scope>
    <source>
        <strain evidence="5">BYM</strain>
        <tissue evidence="5">Leaf</tissue>
    </source>
</reference>
<proteinExistence type="predicted"/>
<dbReference type="SUPFAM" id="SSF53474">
    <property type="entry name" value="alpha/beta-Hydrolases"/>
    <property type="match status" value="1"/>
</dbReference>
<dbReference type="Gene3D" id="3.40.50.1820">
    <property type="entry name" value="alpha/beta hydrolase"/>
    <property type="match status" value="1"/>
</dbReference>
<dbReference type="Proteomes" id="UP000796880">
    <property type="component" value="Unassembled WGS sequence"/>
</dbReference>